<dbReference type="HOGENOM" id="CLU_099932_0_0_1"/>
<feature type="transmembrane region" description="Helical" evidence="1">
    <location>
        <begin position="134"/>
        <end position="152"/>
    </location>
</feature>
<evidence type="ECO:0000313" key="2">
    <source>
        <dbReference type="EMBL" id="KFH44666.1"/>
    </source>
</evidence>
<feature type="transmembrane region" description="Helical" evidence="1">
    <location>
        <begin position="54"/>
        <end position="73"/>
    </location>
</feature>
<reference evidence="3" key="1">
    <citation type="journal article" date="2014" name="Genome Announc.">
        <title>Genome sequence and annotation of Acremonium chrysogenum, producer of the beta-lactam antibiotic cephalosporin C.</title>
        <authorList>
            <person name="Terfehr D."/>
            <person name="Dahlmann T.A."/>
            <person name="Specht T."/>
            <person name="Zadra I."/>
            <person name="Kuernsteiner H."/>
            <person name="Kueck U."/>
        </authorList>
    </citation>
    <scope>NUCLEOTIDE SEQUENCE [LARGE SCALE GENOMIC DNA]</scope>
    <source>
        <strain evidence="3">ATCC 11550 / CBS 779.69 / DSM 880 / IAM 14645 / JCM 23072 / IMI 49137</strain>
    </source>
</reference>
<sequence length="202" mass="22152">MDFRDKTARLRRTFRYAADHDSDSDSQPEAMDEQEQEDLINRLVAENTSGNATFARFLLALPIAATLPYVLALARPATRLLALLSITSLLSTAFLLHRLPHTETGIEPLDSLRGGSRKQKLVLDVGGVSPLEKYLPYLNLALVVLLVLMGMVTKSDSARFGWIGMGNLPALVYGTVLASKTIMASVDPASELSKLRYEYKGA</sequence>
<keyword evidence="1" id="KW-0812">Transmembrane</keyword>
<evidence type="ECO:0000256" key="1">
    <source>
        <dbReference type="SAM" id="Phobius"/>
    </source>
</evidence>
<organism evidence="2 3">
    <name type="scientific">Hapsidospora chrysogenum (strain ATCC 11550 / CBS 779.69 / DSM 880 / IAM 14645 / JCM 23072 / IMI 49137)</name>
    <name type="common">Acremonium chrysogenum</name>
    <dbReference type="NCBI Taxonomy" id="857340"/>
    <lineage>
        <taxon>Eukaryota</taxon>
        <taxon>Fungi</taxon>
        <taxon>Dikarya</taxon>
        <taxon>Ascomycota</taxon>
        <taxon>Pezizomycotina</taxon>
        <taxon>Sordariomycetes</taxon>
        <taxon>Hypocreomycetidae</taxon>
        <taxon>Hypocreales</taxon>
        <taxon>Bionectriaceae</taxon>
        <taxon>Hapsidospora</taxon>
    </lineage>
</organism>
<accession>A0A086T5N4</accession>
<evidence type="ECO:0000313" key="3">
    <source>
        <dbReference type="Proteomes" id="UP000029964"/>
    </source>
</evidence>
<dbReference type="OrthoDB" id="3358048at2759"/>
<dbReference type="EMBL" id="JPKY01000044">
    <property type="protein sequence ID" value="KFH44666.1"/>
    <property type="molecule type" value="Genomic_DNA"/>
</dbReference>
<protein>
    <submittedName>
        <fullName evidence="2">Uncharacterized protein</fullName>
    </submittedName>
</protein>
<gene>
    <name evidence="2" type="ORF">ACRE_045430</name>
</gene>
<comment type="caution">
    <text evidence="2">The sequence shown here is derived from an EMBL/GenBank/DDBJ whole genome shotgun (WGS) entry which is preliminary data.</text>
</comment>
<proteinExistence type="predicted"/>
<dbReference type="Proteomes" id="UP000029964">
    <property type="component" value="Unassembled WGS sequence"/>
</dbReference>
<keyword evidence="3" id="KW-1185">Reference proteome</keyword>
<keyword evidence="1" id="KW-0472">Membrane</keyword>
<keyword evidence="1" id="KW-1133">Transmembrane helix</keyword>
<name>A0A086T5N4_HAPC1</name>
<dbReference type="AlphaFoldDB" id="A0A086T5N4"/>